<organism evidence="2 3">
    <name type="scientific">Brassica cretica</name>
    <name type="common">Mustard</name>
    <dbReference type="NCBI Taxonomy" id="69181"/>
    <lineage>
        <taxon>Eukaryota</taxon>
        <taxon>Viridiplantae</taxon>
        <taxon>Streptophyta</taxon>
        <taxon>Embryophyta</taxon>
        <taxon>Tracheophyta</taxon>
        <taxon>Spermatophyta</taxon>
        <taxon>Magnoliopsida</taxon>
        <taxon>eudicotyledons</taxon>
        <taxon>Gunneridae</taxon>
        <taxon>Pentapetalae</taxon>
        <taxon>rosids</taxon>
        <taxon>malvids</taxon>
        <taxon>Brassicales</taxon>
        <taxon>Brassicaceae</taxon>
        <taxon>Brassiceae</taxon>
        <taxon>Brassica</taxon>
    </lineage>
</organism>
<proteinExistence type="predicted"/>
<sequence length="181" mass="19779">MISGLKDDVVGAAIVHEDSFHKAVGYGARFGFPVSYFFLALPVLFLAAAWLMPLISDPPKMTWITRFCCGSEAGIAMADCFVASLFRRFLALSERNSMRCPFFSSSLTSILSAITVVVMEVAPPVRVPVGIGGGEIYQAILIRPFPQLCREVGAGTCPYSSSLPPYCLFDETLRFDRFCLA</sequence>
<reference evidence="2 3" key="1">
    <citation type="journal article" date="2020" name="BMC Genomics">
        <title>Intraspecific diversification of the crop wild relative Brassica cretica Lam. using demographic model selection.</title>
        <authorList>
            <person name="Kioukis A."/>
            <person name="Michalopoulou V.A."/>
            <person name="Briers L."/>
            <person name="Pirintsos S."/>
            <person name="Studholme D.J."/>
            <person name="Pavlidis P."/>
            <person name="Sarris P.F."/>
        </authorList>
    </citation>
    <scope>NUCLEOTIDE SEQUENCE [LARGE SCALE GENOMIC DNA]</scope>
    <source>
        <strain evidence="3">cv. PFS-1207/04</strain>
    </source>
</reference>
<evidence type="ECO:0000313" key="3">
    <source>
        <dbReference type="Proteomes" id="UP000266723"/>
    </source>
</evidence>
<evidence type="ECO:0000256" key="1">
    <source>
        <dbReference type="SAM" id="Phobius"/>
    </source>
</evidence>
<name>A0ABQ7BUH4_BRACR</name>
<keyword evidence="1" id="KW-0472">Membrane</keyword>
<keyword evidence="1" id="KW-1133">Transmembrane helix</keyword>
<evidence type="ECO:0000313" key="2">
    <source>
        <dbReference type="EMBL" id="KAF3543075.1"/>
    </source>
</evidence>
<feature type="transmembrane region" description="Helical" evidence="1">
    <location>
        <begin position="30"/>
        <end position="51"/>
    </location>
</feature>
<dbReference type="EMBL" id="QGKV02000832">
    <property type="protein sequence ID" value="KAF3543075.1"/>
    <property type="molecule type" value="Genomic_DNA"/>
</dbReference>
<keyword evidence="1" id="KW-0812">Transmembrane</keyword>
<dbReference type="Proteomes" id="UP000266723">
    <property type="component" value="Unassembled WGS sequence"/>
</dbReference>
<gene>
    <name evidence="2" type="ORF">DY000_02007570</name>
</gene>
<protein>
    <submittedName>
        <fullName evidence="2">Uncharacterized protein</fullName>
    </submittedName>
</protein>
<keyword evidence="3" id="KW-1185">Reference proteome</keyword>
<accession>A0ABQ7BUH4</accession>
<comment type="caution">
    <text evidence="2">The sequence shown here is derived from an EMBL/GenBank/DDBJ whole genome shotgun (WGS) entry which is preliminary data.</text>
</comment>